<dbReference type="PANTHER" id="PTHR12399:SF0">
    <property type="entry name" value="EUKARYOTIC TRANSLATION INITIATION FACTOR 3 SUBUNIT D"/>
    <property type="match status" value="1"/>
</dbReference>
<dbReference type="InterPro" id="IPR007783">
    <property type="entry name" value="eIF3d"/>
</dbReference>
<reference evidence="6 7" key="1">
    <citation type="journal article" date="2020" name="Nature">
        <title>Six reference-quality genomes reveal evolution of bat adaptations.</title>
        <authorList>
            <person name="Jebb D."/>
            <person name="Huang Z."/>
            <person name="Pippel M."/>
            <person name="Hughes G.M."/>
            <person name="Lavrichenko K."/>
            <person name="Devanna P."/>
            <person name="Winkler S."/>
            <person name="Jermiin L.S."/>
            <person name="Skirmuntt E.C."/>
            <person name="Katzourakis A."/>
            <person name="Burkitt-Gray L."/>
            <person name="Ray D.A."/>
            <person name="Sullivan K.A.M."/>
            <person name="Roscito J.G."/>
            <person name="Kirilenko B.M."/>
            <person name="Davalos L.M."/>
            <person name="Corthals A.P."/>
            <person name="Power M.L."/>
            <person name="Jones G."/>
            <person name="Ransome R.D."/>
            <person name="Dechmann D.K.N."/>
            <person name="Locatelli A.G."/>
            <person name="Puechmaille S.J."/>
            <person name="Fedrigo O."/>
            <person name="Jarvis E.D."/>
            <person name="Hiller M."/>
            <person name="Vernes S.C."/>
            <person name="Myers E.W."/>
            <person name="Teeling E.C."/>
        </authorList>
    </citation>
    <scope>NUCLEOTIDE SEQUENCE [LARGE SCALE GENOMIC DNA]</scope>
    <source>
        <strain evidence="6">MMyoMyo1</strain>
        <tissue evidence="6">Flight muscle</tissue>
    </source>
</reference>
<feature type="region of interest" description="Disordered" evidence="5">
    <location>
        <begin position="47"/>
        <end position="77"/>
    </location>
</feature>
<evidence type="ECO:0000313" key="7">
    <source>
        <dbReference type="Proteomes" id="UP000527355"/>
    </source>
</evidence>
<evidence type="ECO:0000256" key="2">
    <source>
        <dbReference type="ARBA" id="ARBA00022540"/>
    </source>
</evidence>
<keyword evidence="3" id="KW-0694">RNA-binding</keyword>
<gene>
    <name evidence="6" type="ORF">mMyoMyo1_008446</name>
</gene>
<evidence type="ECO:0000256" key="4">
    <source>
        <dbReference type="ARBA" id="ARBA00022917"/>
    </source>
</evidence>
<dbReference type="AlphaFoldDB" id="A0A7J7V3E7"/>
<comment type="caution">
    <text evidence="6">The sequence shown here is derived from an EMBL/GenBank/DDBJ whole genome shotgun (WGS) entry which is preliminary data.</text>
</comment>
<dbReference type="PANTHER" id="PTHR12399">
    <property type="entry name" value="EUKARYOTIC TRANSLATION INITIATION FACTOR 3 SUBUNIT 7"/>
    <property type="match status" value="1"/>
</dbReference>
<evidence type="ECO:0000313" key="6">
    <source>
        <dbReference type="EMBL" id="KAF6319707.1"/>
    </source>
</evidence>
<dbReference type="Proteomes" id="UP000527355">
    <property type="component" value="Unassembled WGS sequence"/>
</dbReference>
<evidence type="ECO:0000256" key="1">
    <source>
        <dbReference type="ARBA" id="ARBA00022490"/>
    </source>
</evidence>
<dbReference type="GO" id="GO:0005852">
    <property type="term" value="C:eukaryotic translation initiation factor 3 complex"/>
    <property type="evidence" value="ECO:0007669"/>
    <property type="project" value="InterPro"/>
</dbReference>
<accession>A0A7J7V3E7</accession>
<keyword evidence="1" id="KW-0963">Cytoplasm</keyword>
<evidence type="ECO:0000256" key="5">
    <source>
        <dbReference type="SAM" id="MobiDB-lite"/>
    </source>
</evidence>
<dbReference type="GO" id="GO:0003723">
    <property type="term" value="F:RNA binding"/>
    <property type="evidence" value="ECO:0007669"/>
    <property type="project" value="UniProtKB-KW"/>
</dbReference>
<keyword evidence="2" id="KW-0396">Initiation factor</keyword>
<evidence type="ECO:0000256" key="3">
    <source>
        <dbReference type="ARBA" id="ARBA00022884"/>
    </source>
</evidence>
<dbReference type="Pfam" id="PF05091">
    <property type="entry name" value="eIF-3_zeta"/>
    <property type="match status" value="1"/>
</dbReference>
<sequence length="125" mass="13897">MANSLARGWLRPLQVSEDDEVSDTPDPRQPLRLGFLCGPWAVSGCAPPASERITTERDAPAESPARGPPRRHRRGPAIRNLAETRGTDAVLSTMMSCTCSVYSWDNVVRRVGSKLLFDQKYWSKL</sequence>
<protein>
    <submittedName>
        <fullName evidence="6">Uncharacterized protein</fullName>
    </submittedName>
</protein>
<feature type="region of interest" description="Disordered" evidence="5">
    <location>
        <begin position="1"/>
        <end position="28"/>
    </location>
</feature>
<dbReference type="EMBL" id="JABWUV010000011">
    <property type="protein sequence ID" value="KAF6319707.1"/>
    <property type="molecule type" value="Genomic_DNA"/>
</dbReference>
<organism evidence="6 7">
    <name type="scientific">Myotis myotis</name>
    <name type="common">Greater mouse-eared bat</name>
    <name type="synonym">Vespertilio myotis</name>
    <dbReference type="NCBI Taxonomy" id="51298"/>
    <lineage>
        <taxon>Eukaryota</taxon>
        <taxon>Metazoa</taxon>
        <taxon>Chordata</taxon>
        <taxon>Craniata</taxon>
        <taxon>Vertebrata</taxon>
        <taxon>Euteleostomi</taxon>
        <taxon>Mammalia</taxon>
        <taxon>Eutheria</taxon>
        <taxon>Laurasiatheria</taxon>
        <taxon>Chiroptera</taxon>
        <taxon>Yangochiroptera</taxon>
        <taxon>Vespertilionidae</taxon>
        <taxon>Myotis</taxon>
    </lineage>
</organism>
<dbReference type="GO" id="GO:0003743">
    <property type="term" value="F:translation initiation factor activity"/>
    <property type="evidence" value="ECO:0007669"/>
    <property type="project" value="UniProtKB-KW"/>
</dbReference>
<proteinExistence type="predicted"/>
<name>A0A7J7V3E7_MYOMY</name>
<keyword evidence="7" id="KW-1185">Reference proteome</keyword>
<keyword evidence="4" id="KW-0648">Protein biosynthesis</keyword>